<feature type="compositionally biased region" description="Polar residues" evidence="1">
    <location>
        <begin position="288"/>
        <end position="298"/>
    </location>
</feature>
<organism evidence="3 4">
    <name type="scientific">Paraburkholderia sacchari</name>
    <dbReference type="NCBI Taxonomy" id="159450"/>
    <lineage>
        <taxon>Bacteria</taxon>
        <taxon>Pseudomonadati</taxon>
        <taxon>Pseudomonadota</taxon>
        <taxon>Betaproteobacteria</taxon>
        <taxon>Burkholderiales</taxon>
        <taxon>Burkholderiaceae</taxon>
        <taxon>Paraburkholderia</taxon>
    </lineage>
</organism>
<evidence type="ECO:0000256" key="2">
    <source>
        <dbReference type="SAM" id="Phobius"/>
    </source>
</evidence>
<proteinExistence type="predicted"/>
<feature type="compositionally biased region" description="Polar residues" evidence="1">
    <location>
        <begin position="202"/>
        <end position="212"/>
    </location>
</feature>
<feature type="compositionally biased region" description="Polar residues" evidence="1">
    <location>
        <begin position="306"/>
        <end position="318"/>
    </location>
</feature>
<comment type="caution">
    <text evidence="3">The sequence shown here is derived from an EMBL/GenBank/DDBJ whole genome shotgun (WGS) entry which is preliminary data.</text>
</comment>
<evidence type="ECO:0000256" key="1">
    <source>
        <dbReference type="SAM" id="MobiDB-lite"/>
    </source>
</evidence>
<feature type="compositionally biased region" description="Polar residues" evidence="1">
    <location>
        <begin position="88"/>
        <end position="125"/>
    </location>
</feature>
<gene>
    <name evidence="3" type="ORF">NH14_032155</name>
</gene>
<name>A0A8T6ZMA9_9BURK</name>
<reference evidence="3" key="2">
    <citation type="submission" date="2020-04" db="EMBL/GenBank/DDBJ databases">
        <authorList>
            <person name="Alexandrino P."/>
            <person name="Mendonca T."/>
            <person name="Guaman L."/>
            <person name="Cherix J."/>
            <person name="Lozano-Sakalauskas G."/>
            <person name="Fujita A."/>
            <person name="Filho E.R."/>
            <person name="Long P."/>
            <person name="Padilla G."/>
            <person name="Taciro M.K."/>
            <person name="Gomez J.G."/>
            <person name="Silva L.F."/>
            <person name="Torres M."/>
        </authorList>
    </citation>
    <scope>NUCLEOTIDE SEQUENCE</scope>
    <source>
        <strain evidence="3">LMG 19450</strain>
    </source>
</reference>
<feature type="transmembrane region" description="Helical" evidence="2">
    <location>
        <begin position="768"/>
        <end position="790"/>
    </location>
</feature>
<accession>A0A8T6ZMA9</accession>
<evidence type="ECO:0000313" key="3">
    <source>
        <dbReference type="EMBL" id="NLP65712.1"/>
    </source>
</evidence>
<keyword evidence="2" id="KW-0472">Membrane</keyword>
<evidence type="ECO:0000313" key="4">
    <source>
        <dbReference type="Proteomes" id="UP000030460"/>
    </source>
</evidence>
<reference evidence="3" key="1">
    <citation type="journal article" date="2015" name="Genome Announc.">
        <title>Draft Genome Sequence of the Polyhydroxyalkanoate-Producing Bacterium Burkholderia sacchari LMG 19450 Isolated from Brazilian Sugarcane Plantation Soil.</title>
        <authorList>
            <person name="Alexandrino P.M."/>
            <person name="Mendonca T.T."/>
            <person name="Guaman Bautista L.P."/>
            <person name="Cherix J."/>
            <person name="Lozano-Sakalauskas G.C."/>
            <person name="Fujita A."/>
            <person name="Ramos Filho E."/>
            <person name="Long P."/>
            <person name="Padilla G."/>
            <person name="Taciro M.K."/>
            <person name="Gomez J.G."/>
            <person name="Silva L.F."/>
        </authorList>
    </citation>
    <scope>NUCLEOTIDE SEQUENCE</scope>
    <source>
        <strain evidence="3">LMG 19450</strain>
    </source>
</reference>
<feature type="compositionally biased region" description="Polar residues" evidence="1">
    <location>
        <begin position="221"/>
        <end position="259"/>
    </location>
</feature>
<keyword evidence="4" id="KW-1185">Reference proteome</keyword>
<protein>
    <submittedName>
        <fullName evidence="3">Uncharacterized protein</fullName>
    </submittedName>
</protein>
<dbReference type="Proteomes" id="UP000030460">
    <property type="component" value="Unassembled WGS sequence"/>
</dbReference>
<feature type="compositionally biased region" description="Low complexity" evidence="1">
    <location>
        <begin position="155"/>
        <end position="181"/>
    </location>
</feature>
<dbReference type="EMBL" id="JTDB02000017">
    <property type="protein sequence ID" value="NLP65712.1"/>
    <property type="molecule type" value="Genomic_DNA"/>
</dbReference>
<dbReference type="AlphaFoldDB" id="A0A8T6ZMA9"/>
<dbReference type="RefSeq" id="WP_152617293.1">
    <property type="nucleotide sequence ID" value="NZ_CADFGF010000003.1"/>
</dbReference>
<sequence length="882" mass="93760">MKVDSNSSSSSYDSQSQDDTSSSQDTSANSAAGTQDNNSQQDASSQKDSGSDSSQPATRPESQSTSQTPDNSDSGQTTPQTQNPTSTIDQIQQQKNTSLTRDASSDQTSDGNGSSNGTAGQSQTDSRNDAEQRLNAQAPLNDSPHASADFQRLDNSGAARAASSAPAPTPQTQQGANAQQPDDASRKSTSTLDRVRQEDPAAQQTPETSRTQPNDRGDASDGTSSQGQAQPRSVTDAKSNPQTAPSGSAQTPADSQQHVEQGARAKSGGPTGDTHSTARHSVAGEPNGTGQAEVNNGSKDTKDQSDQTATNLVLSNDLANKEQNYSDAVNRIQDDIKNDKDTTDDAIAAATAYNEAVDLMEQEKPTDEQSKKISALSTALKEAKPGDTIDDITKRAGIPLPAFGDKHKSAADQYGSYGKSASSYARAVIFDEARFNNSKVLQGTPLARFQRPGQSFMDPIGAKGRLGVLLGTRFNAAASNFTKAGSMFMSGFQKMKDGKDPTDDFIGGSAALGQGVTEVTGGAMTDFGNHMVKQLASKPPPPAAPEYSNFGSDDPLANRINEAQSAGTSRIDQQVADQQNQLQERVISNIESRPYDVAPLALQDGTQGILGQYLEMQELGTSLKDSAKKAMNDANENIKSIDERAQPLMEQLKARGFDSIDAARASHDDSVKNTVAQLDNYAYMKQETYDQFNHAMDEYESLIKTAPKAFGELADITKATSLEERPGKLSAWAQKYGTEFGKYQNGLLSNTDTFPEWFKISKPLRAQLFPAAISTALGAVGFGAALDNYLKKRAAGTLTTQDKVALSGQVVSLASGMAGFIPVAGPLISLVLATAGVILSDFADQYPTWKMQEAGAQLQEKIRAEYNRRHPGHEIWDGFDGG</sequence>
<feature type="region of interest" description="Disordered" evidence="1">
    <location>
        <begin position="1"/>
        <end position="318"/>
    </location>
</feature>
<feature type="compositionally biased region" description="Polar residues" evidence="1">
    <location>
        <begin position="56"/>
        <end position="75"/>
    </location>
</feature>
<feature type="transmembrane region" description="Helical" evidence="2">
    <location>
        <begin position="810"/>
        <end position="839"/>
    </location>
</feature>
<keyword evidence="2" id="KW-0812">Transmembrane</keyword>
<feature type="compositionally biased region" description="Low complexity" evidence="1">
    <location>
        <begin position="1"/>
        <end position="55"/>
    </location>
</feature>
<feature type="compositionally biased region" description="Low complexity" evidence="1">
    <location>
        <begin position="76"/>
        <end position="87"/>
    </location>
</feature>
<dbReference type="OrthoDB" id="9062499at2"/>
<keyword evidence="2" id="KW-1133">Transmembrane helix</keyword>